<keyword evidence="3" id="KW-1185">Reference proteome</keyword>
<evidence type="ECO:0000313" key="3">
    <source>
        <dbReference type="Proteomes" id="UP001255185"/>
    </source>
</evidence>
<name>A0ABU1TQM6_9FLAO</name>
<dbReference type="EMBL" id="JAVDVI010000008">
    <property type="protein sequence ID" value="MDR6968201.1"/>
    <property type="molecule type" value="Genomic_DNA"/>
</dbReference>
<evidence type="ECO:0000259" key="1">
    <source>
        <dbReference type="Pfam" id="PF17293"/>
    </source>
</evidence>
<proteinExistence type="predicted"/>
<dbReference type="Proteomes" id="UP001255185">
    <property type="component" value="Unassembled WGS sequence"/>
</dbReference>
<reference evidence="2 3" key="1">
    <citation type="submission" date="2023-07" db="EMBL/GenBank/DDBJ databases">
        <title>Sorghum-associated microbial communities from plants grown in Nebraska, USA.</title>
        <authorList>
            <person name="Schachtman D."/>
        </authorList>
    </citation>
    <scope>NUCLEOTIDE SEQUENCE [LARGE SCALE GENOMIC DNA]</scope>
    <source>
        <strain evidence="2 3">3773</strain>
    </source>
</reference>
<comment type="caution">
    <text evidence="2">The sequence shown here is derived from an EMBL/GenBank/DDBJ whole genome shotgun (WGS) entry which is preliminary data.</text>
</comment>
<dbReference type="InterPro" id="IPR035386">
    <property type="entry name" value="Arm-DNA-bind_5"/>
</dbReference>
<evidence type="ECO:0000313" key="2">
    <source>
        <dbReference type="EMBL" id="MDR6968201.1"/>
    </source>
</evidence>
<protein>
    <recommendedName>
        <fullName evidence="1">Arm DNA-binding domain-containing protein</fullName>
    </recommendedName>
</protein>
<sequence length="185" mass="20983">MNHVKSKLLHQARKGKKKGLCPIFAKLSLGNKSTTITTGKLISKERWNSTSNLKGTLRLESEKIVQESLDIFKLNVERKMNELSKFGADVSLELLKTEFQGKTIPSKKTVGIISIIEKHNAYFKKKANAGDRAATSLQKYERAKTLLACFVSRQYGRDEMDAMEIDSAFVFNLESYLRYDSTQCH</sequence>
<accession>A0ABU1TQM6</accession>
<dbReference type="RefSeq" id="WP_310026683.1">
    <property type="nucleotide sequence ID" value="NZ_JAVDVI010000008.1"/>
</dbReference>
<gene>
    <name evidence="2" type="ORF">J2X31_002216</name>
</gene>
<organism evidence="2 3">
    <name type="scientific">Flavobacterium arsenatis</name>
    <dbReference type="NCBI Taxonomy" id="1484332"/>
    <lineage>
        <taxon>Bacteria</taxon>
        <taxon>Pseudomonadati</taxon>
        <taxon>Bacteroidota</taxon>
        <taxon>Flavobacteriia</taxon>
        <taxon>Flavobacteriales</taxon>
        <taxon>Flavobacteriaceae</taxon>
        <taxon>Flavobacterium</taxon>
    </lineage>
</organism>
<feature type="domain" description="Arm DNA-binding" evidence="1">
    <location>
        <begin position="13"/>
        <end position="96"/>
    </location>
</feature>
<dbReference type="Pfam" id="PF17293">
    <property type="entry name" value="Arm-DNA-bind_5"/>
    <property type="match status" value="1"/>
</dbReference>